<evidence type="ECO:0000313" key="4">
    <source>
        <dbReference type="Proteomes" id="UP000199482"/>
    </source>
</evidence>
<evidence type="ECO:0000313" key="3">
    <source>
        <dbReference type="EMBL" id="SDR81158.1"/>
    </source>
</evidence>
<organism evidence="3 4">
    <name type="scientific">Agromyces flavus</name>
    <dbReference type="NCBI Taxonomy" id="589382"/>
    <lineage>
        <taxon>Bacteria</taxon>
        <taxon>Bacillati</taxon>
        <taxon>Actinomycetota</taxon>
        <taxon>Actinomycetes</taxon>
        <taxon>Micrococcales</taxon>
        <taxon>Microbacteriaceae</taxon>
        <taxon>Agromyces</taxon>
    </lineage>
</organism>
<protein>
    <submittedName>
        <fullName evidence="3">Adenylate cyclase, class 3</fullName>
    </submittedName>
</protein>
<dbReference type="Pfam" id="PF00561">
    <property type="entry name" value="Abhydrolase_1"/>
    <property type="match status" value="1"/>
</dbReference>
<gene>
    <name evidence="3" type="ORF">SAMN04489721_0333</name>
</gene>
<dbReference type="InterPro" id="IPR000073">
    <property type="entry name" value="AB_hydrolase_1"/>
</dbReference>
<comment type="similarity">
    <text evidence="1">Belongs to the adenylyl cyclase class-3 family.</text>
</comment>
<dbReference type="InterPro" id="IPR001054">
    <property type="entry name" value="A/G_cyclase"/>
</dbReference>
<dbReference type="SUPFAM" id="SSF55073">
    <property type="entry name" value="Nucleotide cyclase"/>
    <property type="match status" value="1"/>
</dbReference>
<dbReference type="Pfam" id="PF00211">
    <property type="entry name" value="Guanylate_cyc"/>
    <property type="match status" value="1"/>
</dbReference>
<dbReference type="STRING" id="589382.SAMN04489721_0333"/>
<dbReference type="AlphaFoldDB" id="A0A1H1M2R4"/>
<proteinExistence type="inferred from homology"/>
<dbReference type="GO" id="GO:0035556">
    <property type="term" value="P:intracellular signal transduction"/>
    <property type="evidence" value="ECO:0007669"/>
    <property type="project" value="InterPro"/>
</dbReference>
<dbReference type="Proteomes" id="UP000199482">
    <property type="component" value="Chromosome I"/>
</dbReference>
<dbReference type="InterPro" id="IPR050697">
    <property type="entry name" value="Adenylyl/Guanylyl_Cyclase_3/4"/>
</dbReference>
<dbReference type="PANTHER" id="PTHR43081:SF19">
    <property type="entry name" value="PH-SENSITIVE ADENYLATE CYCLASE RV1264"/>
    <property type="match status" value="1"/>
</dbReference>
<dbReference type="InterPro" id="IPR029058">
    <property type="entry name" value="AB_hydrolase_fold"/>
</dbReference>
<feature type="domain" description="Guanylate cyclase" evidence="2">
    <location>
        <begin position="291"/>
        <end position="398"/>
    </location>
</feature>
<dbReference type="Gene3D" id="3.30.70.1230">
    <property type="entry name" value="Nucleotide cyclase"/>
    <property type="match status" value="1"/>
</dbReference>
<dbReference type="PANTHER" id="PTHR43081">
    <property type="entry name" value="ADENYLATE CYCLASE, TERMINAL-DIFFERENTIATION SPECIFIC-RELATED"/>
    <property type="match status" value="1"/>
</dbReference>
<dbReference type="SUPFAM" id="SSF53474">
    <property type="entry name" value="alpha/beta-Hydrolases"/>
    <property type="match status" value="1"/>
</dbReference>
<dbReference type="InterPro" id="IPR029787">
    <property type="entry name" value="Nucleotide_cyclase"/>
</dbReference>
<dbReference type="OrthoDB" id="5902829at2"/>
<reference evidence="4" key="1">
    <citation type="submission" date="2016-10" db="EMBL/GenBank/DDBJ databases">
        <authorList>
            <person name="Varghese N."/>
            <person name="Submissions S."/>
        </authorList>
    </citation>
    <scope>NUCLEOTIDE SEQUENCE [LARGE SCALE GENOMIC DNA]</scope>
    <source>
        <strain evidence="4">CPCC 202695</strain>
    </source>
</reference>
<dbReference type="Gene3D" id="3.40.50.1820">
    <property type="entry name" value="alpha/beta hydrolase"/>
    <property type="match status" value="1"/>
</dbReference>
<evidence type="ECO:0000256" key="1">
    <source>
        <dbReference type="ARBA" id="ARBA00005381"/>
    </source>
</evidence>
<dbReference type="EMBL" id="LT629755">
    <property type="protein sequence ID" value="SDR81158.1"/>
    <property type="molecule type" value="Genomic_DNA"/>
</dbReference>
<accession>A0A1H1M2R4</accession>
<dbReference type="GO" id="GO:0006171">
    <property type="term" value="P:cAMP biosynthetic process"/>
    <property type="evidence" value="ECO:0007669"/>
    <property type="project" value="TreeGrafter"/>
</dbReference>
<dbReference type="GO" id="GO:0004016">
    <property type="term" value="F:adenylate cyclase activity"/>
    <property type="evidence" value="ECO:0007669"/>
    <property type="project" value="UniProtKB-ARBA"/>
</dbReference>
<evidence type="ECO:0000259" key="2">
    <source>
        <dbReference type="PROSITE" id="PS50125"/>
    </source>
</evidence>
<dbReference type="CDD" id="cd07302">
    <property type="entry name" value="CHD"/>
    <property type="match status" value="1"/>
</dbReference>
<sequence>MRRSIVIPATEFVRSGDADIAYKVIGEGPRDLVLAFPLVSNVDVFLELTENAEFVERLTHLGRVILFDKRGTGMSDRSTERVTVEQHSDDLIAVLDAAESTRAVLLGWFDGGATCLVTAARHPGRVESVVANEVLAAGRPVEGFPWGFTSRLGEAAMRKFITLGWGQTVASRLMAPEWASDPRLIEWVARYERLSVPPSGAVRVFEDALDLDIRAYLPHVDVPVLVIHNVGLPGAPSEPFEWLADELPRGRLRLARTPASVPFMIPSDDAVDDIEEFLVGTRSGGRRELASIVFTDVVGSTTTLAREGDLKWRNQLSSHRESLRRSLARYGGREVNTAGDGFVACFPLPSSGLRFAGEAVRDAAGIGLGLRAGMHCGEVLVDGADLIGIAVHVAARVASHAGAGEVFVTDTVRVLVDGSGLRFESVGSHRLKGVPGAWHLFRMAAQT</sequence>
<dbReference type="SMART" id="SM00044">
    <property type="entry name" value="CYCc"/>
    <property type="match status" value="1"/>
</dbReference>
<dbReference type="PROSITE" id="PS50125">
    <property type="entry name" value="GUANYLATE_CYCLASE_2"/>
    <property type="match status" value="1"/>
</dbReference>
<name>A0A1H1M2R4_9MICO</name>